<comment type="caution">
    <text evidence="1">The sequence shown here is derived from an EMBL/GenBank/DDBJ whole genome shotgun (WGS) entry which is preliminary data.</text>
</comment>
<accession>A0A1F8EWS4</accession>
<evidence type="ECO:0000313" key="1">
    <source>
        <dbReference type="EMBL" id="OGN04489.1"/>
    </source>
</evidence>
<name>A0A1F8EWS4_9BACT</name>
<gene>
    <name evidence="1" type="ORF">A2831_02950</name>
</gene>
<dbReference type="AlphaFoldDB" id="A0A1F8EWS4"/>
<dbReference type="EMBL" id="MGJI01000020">
    <property type="protein sequence ID" value="OGN04489.1"/>
    <property type="molecule type" value="Genomic_DNA"/>
</dbReference>
<evidence type="ECO:0000313" key="2">
    <source>
        <dbReference type="Proteomes" id="UP000177507"/>
    </source>
</evidence>
<protein>
    <submittedName>
        <fullName evidence="1">Uncharacterized protein</fullName>
    </submittedName>
</protein>
<organism evidence="1 2">
    <name type="scientific">Candidatus Yanofskybacteria bacterium RIFCSPHIGHO2_01_FULL_44_17</name>
    <dbReference type="NCBI Taxonomy" id="1802668"/>
    <lineage>
        <taxon>Bacteria</taxon>
        <taxon>Candidatus Yanofskyibacteriota</taxon>
    </lineage>
</organism>
<proteinExistence type="predicted"/>
<dbReference type="Proteomes" id="UP000177507">
    <property type="component" value="Unassembled WGS sequence"/>
</dbReference>
<sequence>MARYTLDWVAVFHPRPLACGGWVGQRKEVSSSSSLEADDDSMARMKVSRILNPYPKLIGAPGRTVHARRLYEVDKNGKEVHEIYKWEVPEPAMRGNRQL</sequence>
<reference evidence="1 2" key="1">
    <citation type="journal article" date="2016" name="Nat. Commun.">
        <title>Thousands of microbial genomes shed light on interconnected biogeochemical processes in an aquifer system.</title>
        <authorList>
            <person name="Anantharaman K."/>
            <person name="Brown C.T."/>
            <person name="Hug L.A."/>
            <person name="Sharon I."/>
            <person name="Castelle C.J."/>
            <person name="Probst A.J."/>
            <person name="Thomas B.C."/>
            <person name="Singh A."/>
            <person name="Wilkins M.J."/>
            <person name="Karaoz U."/>
            <person name="Brodie E.L."/>
            <person name="Williams K.H."/>
            <person name="Hubbard S.S."/>
            <person name="Banfield J.F."/>
        </authorList>
    </citation>
    <scope>NUCLEOTIDE SEQUENCE [LARGE SCALE GENOMIC DNA]</scope>
</reference>